<dbReference type="EMBL" id="VUJU01012034">
    <property type="protein sequence ID" value="KAF0708975.1"/>
    <property type="molecule type" value="Genomic_DNA"/>
</dbReference>
<evidence type="ECO:0000313" key="3">
    <source>
        <dbReference type="EMBL" id="KAF0708975.1"/>
    </source>
</evidence>
<feature type="domain" description="DUF4371" evidence="2">
    <location>
        <begin position="224"/>
        <end position="329"/>
    </location>
</feature>
<dbReference type="InterPro" id="IPR025398">
    <property type="entry name" value="DUF4371"/>
</dbReference>
<feature type="non-terminal residue" evidence="3">
    <location>
        <position position="614"/>
    </location>
</feature>
<dbReference type="SUPFAM" id="SSF53098">
    <property type="entry name" value="Ribonuclease H-like"/>
    <property type="match status" value="1"/>
</dbReference>
<name>A0A6G0VTM8_APHCR</name>
<keyword evidence="4" id="KW-1185">Reference proteome</keyword>
<gene>
    <name evidence="3" type="ORF">FWK35_00035580</name>
</gene>
<organism evidence="3 4">
    <name type="scientific">Aphis craccivora</name>
    <name type="common">Cowpea aphid</name>
    <dbReference type="NCBI Taxonomy" id="307492"/>
    <lineage>
        <taxon>Eukaryota</taxon>
        <taxon>Metazoa</taxon>
        <taxon>Ecdysozoa</taxon>
        <taxon>Arthropoda</taxon>
        <taxon>Hexapoda</taxon>
        <taxon>Insecta</taxon>
        <taxon>Pterygota</taxon>
        <taxon>Neoptera</taxon>
        <taxon>Paraneoptera</taxon>
        <taxon>Hemiptera</taxon>
        <taxon>Sternorrhyncha</taxon>
        <taxon>Aphidomorpha</taxon>
        <taxon>Aphidoidea</taxon>
        <taxon>Aphididae</taxon>
        <taxon>Aphidini</taxon>
        <taxon>Aphis</taxon>
        <taxon>Aphis</taxon>
    </lineage>
</organism>
<dbReference type="InterPro" id="IPR012337">
    <property type="entry name" value="RNaseH-like_sf"/>
</dbReference>
<evidence type="ECO:0000256" key="1">
    <source>
        <dbReference type="SAM" id="MobiDB-lite"/>
    </source>
</evidence>
<evidence type="ECO:0000313" key="4">
    <source>
        <dbReference type="Proteomes" id="UP000478052"/>
    </source>
</evidence>
<evidence type="ECO:0000259" key="2">
    <source>
        <dbReference type="Pfam" id="PF14291"/>
    </source>
</evidence>
<proteinExistence type="predicted"/>
<dbReference type="PANTHER" id="PTHR45749:SF21">
    <property type="entry name" value="DUF4371 DOMAIN-CONTAINING PROTEIN"/>
    <property type="match status" value="1"/>
</dbReference>
<dbReference type="PANTHER" id="PTHR45749">
    <property type="match status" value="1"/>
</dbReference>
<sequence>MVKDKQNSGAQNRNIKKRKLINEAANDKTQTKLFFKPITQSSSILNNKNSLCNNIEDNVVIETIINNKVTHTVQEENDNLINSIENTSDKINHDVESMSSDSYLNCDGVSNKDNLMDLSAAEQYLEQSCNSESFNDDNIYNFETLADTAAFMAPSIEDSFKSKLKFLDQHPIQPIIFNHKKVVDIIIVLAKQNLAFRGHRYESITNLSNNQDNLNHGNFLALVKLIAKILGEQIQNSIVKEVTYSGQFSLEIDSTQDVSVVDQLTVCLRYVYKGEIKERLLKMIPIQFSTGEAQYTIVKSTLQSLGIDVKKIVGQSYDGAANMKGKFNGLQTHFKKDAPNSIFTHCHAHVLNLIIGDVTKCNIVSQNLFDLLQKTAVFFSESHKRTDVWKHILSINEKGSNKLRKLQKLGNTRWNSKDVALKTIFHSWSEDNNKRDRFFYLLISLHTLGYDEKYIKDTKMASEARALLMKWSSFENILETEGLDYIMAWNKIVNLMEEMKKFVLSFEEIKEKATEFSHNMSNRVKDIENIFIEDKLPTRRVKKIKKQSGELSDDSMSVFDQDKRFKIEVFQRISDVIYMAIKERFMNNNKLFCALAYLDPNRFVDINNGKLDFT</sequence>
<dbReference type="Pfam" id="PF14291">
    <property type="entry name" value="DUF4371"/>
    <property type="match status" value="1"/>
</dbReference>
<protein>
    <submittedName>
        <fullName evidence="3">Zinc finger MYM-type protein 1-like</fullName>
    </submittedName>
</protein>
<comment type="caution">
    <text evidence="3">The sequence shown here is derived from an EMBL/GenBank/DDBJ whole genome shotgun (WGS) entry which is preliminary data.</text>
</comment>
<accession>A0A6G0VTM8</accession>
<feature type="region of interest" description="Disordered" evidence="1">
    <location>
        <begin position="1"/>
        <end position="22"/>
    </location>
</feature>
<dbReference type="Proteomes" id="UP000478052">
    <property type="component" value="Unassembled WGS sequence"/>
</dbReference>
<reference evidence="3 4" key="1">
    <citation type="submission" date="2019-08" db="EMBL/GenBank/DDBJ databases">
        <title>Whole genome of Aphis craccivora.</title>
        <authorList>
            <person name="Voronova N.V."/>
            <person name="Shulinski R.S."/>
            <person name="Bandarenka Y.V."/>
            <person name="Zhorov D.G."/>
            <person name="Warner D."/>
        </authorList>
    </citation>
    <scope>NUCLEOTIDE SEQUENCE [LARGE SCALE GENOMIC DNA]</scope>
    <source>
        <strain evidence="3">180601</strain>
        <tissue evidence="3">Whole Body</tissue>
    </source>
</reference>
<dbReference type="AlphaFoldDB" id="A0A6G0VTM8"/>
<dbReference type="OrthoDB" id="6603688at2759"/>